<dbReference type="RefSeq" id="WP_092013026.1">
    <property type="nucleotide sequence ID" value="NZ_FOXH01000002.1"/>
</dbReference>
<keyword evidence="9" id="KW-1185">Reference proteome</keyword>
<dbReference type="EMBL" id="FOXH01000002">
    <property type="protein sequence ID" value="SFP30643.1"/>
    <property type="molecule type" value="Genomic_DNA"/>
</dbReference>
<comment type="subcellular location">
    <subcellularLocation>
        <location evidence="1">Cell outer membrane</location>
    </subcellularLocation>
</comment>
<organism evidence="8 9">
    <name type="scientific">Pseudarcicella hirudinis</name>
    <dbReference type="NCBI Taxonomy" id="1079859"/>
    <lineage>
        <taxon>Bacteria</taxon>
        <taxon>Pseudomonadati</taxon>
        <taxon>Bacteroidota</taxon>
        <taxon>Cytophagia</taxon>
        <taxon>Cytophagales</taxon>
        <taxon>Flectobacillaceae</taxon>
        <taxon>Pseudarcicella</taxon>
    </lineage>
</organism>
<dbReference type="Pfam" id="PF14322">
    <property type="entry name" value="SusD-like_3"/>
    <property type="match status" value="1"/>
</dbReference>
<dbReference type="InterPro" id="IPR011990">
    <property type="entry name" value="TPR-like_helical_dom_sf"/>
</dbReference>
<dbReference type="CDD" id="cd08977">
    <property type="entry name" value="SusD"/>
    <property type="match status" value="1"/>
</dbReference>
<sequence>MKKILLIITSCLAIFSSCKDFLKEEPYSFLSNSNFYQNENDALAALNGVFTPMQAQSFYGRTAWLITELTGDNLLALGNATVDRGTLNNYTFTASNGEISNWWNQNYLMINRANDVIVNVPNISMDTTRRNDIVGNAKFLRALAYFELMRTFGDLPVFLAPTGAQSNLTPSRTPVADIYKLIIQDLKYAEANCLPENKIATVNKGRVSSGAASSLLAKVYLTRASTSAAAPGDYADALNQCNKVINSGLYKLLPVYADIFDCNKKNGAEHIFSVQFEMPPSTGNIVIRMMYPTQSGGSASFGASTSLFNSYTKADSTRKNWNVTNKSGTTTVSPYFFKYRDSQWTSQSNNSRTNWLILRYADVLLMQSEAMNQLDAGDAKKFDGINKVRTRAGLAGLNLSNTPAKDNFVDALLNERAWELCMEGHRRWDLLRMGKLKQVMQANRGVTVQDNQLLLPIPQTELDLNPNLKQNPGF</sequence>
<protein>
    <submittedName>
        <fullName evidence="8">Starch-binding associating with outer membrane</fullName>
    </submittedName>
</protein>
<evidence type="ECO:0000313" key="9">
    <source>
        <dbReference type="Proteomes" id="UP000199306"/>
    </source>
</evidence>
<proteinExistence type="inferred from homology"/>
<evidence type="ECO:0000256" key="2">
    <source>
        <dbReference type="ARBA" id="ARBA00006275"/>
    </source>
</evidence>
<keyword evidence="3" id="KW-0732">Signal</keyword>
<evidence type="ECO:0000313" key="8">
    <source>
        <dbReference type="EMBL" id="SFP30643.1"/>
    </source>
</evidence>
<dbReference type="OrthoDB" id="9792139at2"/>
<evidence type="ECO:0000259" key="6">
    <source>
        <dbReference type="Pfam" id="PF07980"/>
    </source>
</evidence>
<dbReference type="PROSITE" id="PS51257">
    <property type="entry name" value="PROKAR_LIPOPROTEIN"/>
    <property type="match status" value="1"/>
</dbReference>
<evidence type="ECO:0000256" key="3">
    <source>
        <dbReference type="ARBA" id="ARBA00022729"/>
    </source>
</evidence>
<reference evidence="8 9" key="1">
    <citation type="submission" date="2016-10" db="EMBL/GenBank/DDBJ databases">
        <authorList>
            <person name="de Groot N.N."/>
        </authorList>
    </citation>
    <scope>NUCLEOTIDE SEQUENCE [LARGE SCALE GENOMIC DNA]</scope>
    <source>
        <strain evidence="9">E92,LMG 26720,CCM 7988</strain>
    </source>
</reference>
<dbReference type="InterPro" id="IPR033985">
    <property type="entry name" value="SusD-like_N"/>
</dbReference>
<keyword evidence="5" id="KW-0998">Cell outer membrane</keyword>
<comment type="similarity">
    <text evidence="2">Belongs to the SusD family.</text>
</comment>
<dbReference type="InterPro" id="IPR012944">
    <property type="entry name" value="SusD_RagB_dom"/>
</dbReference>
<feature type="domain" description="RagB/SusD" evidence="6">
    <location>
        <begin position="326"/>
        <end position="474"/>
    </location>
</feature>
<dbReference type="Proteomes" id="UP000199306">
    <property type="component" value="Unassembled WGS sequence"/>
</dbReference>
<dbReference type="Gene3D" id="1.25.40.390">
    <property type="match status" value="1"/>
</dbReference>
<dbReference type="SUPFAM" id="SSF48452">
    <property type="entry name" value="TPR-like"/>
    <property type="match status" value="1"/>
</dbReference>
<evidence type="ECO:0000256" key="1">
    <source>
        <dbReference type="ARBA" id="ARBA00004442"/>
    </source>
</evidence>
<feature type="domain" description="SusD-like N-terminal" evidence="7">
    <location>
        <begin position="20"/>
        <end position="221"/>
    </location>
</feature>
<evidence type="ECO:0000256" key="4">
    <source>
        <dbReference type="ARBA" id="ARBA00023136"/>
    </source>
</evidence>
<evidence type="ECO:0000256" key="5">
    <source>
        <dbReference type="ARBA" id="ARBA00023237"/>
    </source>
</evidence>
<name>A0A1I5P9I3_9BACT</name>
<dbReference type="AlphaFoldDB" id="A0A1I5P9I3"/>
<dbReference type="GO" id="GO:0009279">
    <property type="term" value="C:cell outer membrane"/>
    <property type="evidence" value="ECO:0007669"/>
    <property type="project" value="UniProtKB-SubCell"/>
</dbReference>
<dbReference type="STRING" id="1079859.SAMN04515674_102351"/>
<keyword evidence="4" id="KW-0472">Membrane</keyword>
<dbReference type="Pfam" id="PF07980">
    <property type="entry name" value="SusD_RagB"/>
    <property type="match status" value="1"/>
</dbReference>
<accession>A0A1I5P9I3</accession>
<gene>
    <name evidence="8" type="ORF">SAMN04515674_102351</name>
</gene>
<evidence type="ECO:0000259" key="7">
    <source>
        <dbReference type="Pfam" id="PF14322"/>
    </source>
</evidence>